<dbReference type="GO" id="GO:0006355">
    <property type="term" value="P:regulation of DNA-templated transcription"/>
    <property type="evidence" value="ECO:0007669"/>
    <property type="project" value="InterPro"/>
</dbReference>
<dbReference type="Proteomes" id="UP000596932">
    <property type="component" value="Unassembled WGS sequence"/>
</dbReference>
<evidence type="ECO:0000259" key="2">
    <source>
        <dbReference type="Pfam" id="PF03869"/>
    </source>
</evidence>
<feature type="region of interest" description="Disordered" evidence="1">
    <location>
        <begin position="103"/>
        <end position="138"/>
    </location>
</feature>
<evidence type="ECO:0000256" key="1">
    <source>
        <dbReference type="SAM" id="MobiDB-lite"/>
    </source>
</evidence>
<dbReference type="InterPro" id="IPR013321">
    <property type="entry name" value="Arc_rbn_hlx_hlx"/>
</dbReference>
<organism evidence="3 4">
    <name type="scientific">Pseudomonas chaetocerotis</name>
    <dbReference type="NCBI Taxonomy" id="2758695"/>
    <lineage>
        <taxon>Bacteria</taxon>
        <taxon>Pseudomonadati</taxon>
        <taxon>Pseudomonadota</taxon>
        <taxon>Gammaproteobacteria</taxon>
        <taxon>Pseudomonadales</taxon>
        <taxon>Pseudomonadaceae</taxon>
        <taxon>Pseudomonas</taxon>
    </lineage>
</organism>
<dbReference type="GO" id="GO:0003677">
    <property type="term" value="F:DNA binding"/>
    <property type="evidence" value="ECO:0007669"/>
    <property type="project" value="UniProtKB-KW"/>
</dbReference>
<dbReference type="InterPro" id="IPR010985">
    <property type="entry name" value="Ribbon_hlx_hlx"/>
</dbReference>
<sequence length="138" mass="15780">MDEIYRSQFRLPHPLYEKLKASADANHRSVNAELVARLEASFDPNAFVDLAANLQPDETSDPTIRQEVSDIKKQFSLFQEMLEILREPPTEEQIAWAKAKMAERLQEPASVPPKKSGPRPLGVDQDVWVERQTKPKKN</sequence>
<comment type="caution">
    <text evidence="3">The sequence shown here is derived from an EMBL/GenBank/DDBJ whole genome shotgun (WGS) entry which is preliminary data.</text>
</comment>
<dbReference type="AlphaFoldDB" id="A0A931D5D2"/>
<evidence type="ECO:0000313" key="4">
    <source>
        <dbReference type="Proteomes" id="UP000596932"/>
    </source>
</evidence>
<gene>
    <name evidence="3" type="ORF">H3221_10100</name>
</gene>
<reference evidence="3" key="1">
    <citation type="submission" date="2020-07" db="EMBL/GenBank/DDBJ databases">
        <title>Pseudomonas chaetoceroseae sp. nov., a new member of the Pseudomonas oleovorans group isolated from a culture of Chaetoceros calcitrans.</title>
        <authorList>
            <person name="Girard L."/>
            <person name="Lood C."/>
            <person name="De Mot R."/>
            <person name="Baudart J."/>
        </authorList>
    </citation>
    <scope>NUCLEOTIDE SEQUENCE</scope>
    <source>
        <strain evidence="3">536</strain>
    </source>
</reference>
<keyword evidence="4" id="KW-1185">Reference proteome</keyword>
<dbReference type="Pfam" id="PF03869">
    <property type="entry name" value="Arc"/>
    <property type="match status" value="1"/>
</dbReference>
<feature type="compositionally biased region" description="Basic and acidic residues" evidence="1">
    <location>
        <begin position="128"/>
        <end position="138"/>
    </location>
</feature>
<dbReference type="EMBL" id="JACFYX010000008">
    <property type="protein sequence ID" value="MBG0835462.1"/>
    <property type="molecule type" value="Genomic_DNA"/>
</dbReference>
<dbReference type="Gene3D" id="1.10.1220.10">
    <property type="entry name" value="Met repressor-like"/>
    <property type="match status" value="1"/>
</dbReference>
<dbReference type="SUPFAM" id="SSF47598">
    <property type="entry name" value="Ribbon-helix-helix"/>
    <property type="match status" value="1"/>
</dbReference>
<name>A0A931D5D2_9PSED</name>
<evidence type="ECO:0000313" key="3">
    <source>
        <dbReference type="EMBL" id="MBG0835462.1"/>
    </source>
</evidence>
<protein>
    <submittedName>
        <fullName evidence="3">Arc family DNA-binding protein</fullName>
    </submittedName>
</protein>
<dbReference type="RefSeq" id="WP_196474935.1">
    <property type="nucleotide sequence ID" value="NZ_JACFYX020000007.1"/>
</dbReference>
<accession>A0A931D5D2</accession>
<feature type="domain" description="Arc-like DNA binding" evidence="2">
    <location>
        <begin position="9"/>
        <end position="43"/>
    </location>
</feature>
<dbReference type="InterPro" id="IPR005569">
    <property type="entry name" value="Arc_DNA-bd_dom"/>
</dbReference>
<keyword evidence="3" id="KW-0238">DNA-binding</keyword>
<proteinExistence type="predicted"/>